<reference evidence="2 3" key="1">
    <citation type="journal article" date="2018" name="Nat. Ecol. Evol.">
        <title>Pezizomycetes genomes reveal the molecular basis of ectomycorrhizal truffle lifestyle.</title>
        <authorList>
            <person name="Murat C."/>
            <person name="Payen T."/>
            <person name="Noel B."/>
            <person name="Kuo A."/>
            <person name="Morin E."/>
            <person name="Chen J."/>
            <person name="Kohler A."/>
            <person name="Krizsan K."/>
            <person name="Balestrini R."/>
            <person name="Da Silva C."/>
            <person name="Montanini B."/>
            <person name="Hainaut M."/>
            <person name="Levati E."/>
            <person name="Barry K.W."/>
            <person name="Belfiori B."/>
            <person name="Cichocki N."/>
            <person name="Clum A."/>
            <person name="Dockter R.B."/>
            <person name="Fauchery L."/>
            <person name="Guy J."/>
            <person name="Iotti M."/>
            <person name="Le Tacon F."/>
            <person name="Lindquist E.A."/>
            <person name="Lipzen A."/>
            <person name="Malagnac F."/>
            <person name="Mello A."/>
            <person name="Molinier V."/>
            <person name="Miyauchi S."/>
            <person name="Poulain J."/>
            <person name="Riccioni C."/>
            <person name="Rubini A."/>
            <person name="Sitrit Y."/>
            <person name="Splivallo R."/>
            <person name="Traeger S."/>
            <person name="Wang M."/>
            <person name="Zifcakova L."/>
            <person name="Wipf D."/>
            <person name="Zambonelli A."/>
            <person name="Paolocci F."/>
            <person name="Nowrousian M."/>
            <person name="Ottonello S."/>
            <person name="Baldrian P."/>
            <person name="Spatafora J.W."/>
            <person name="Henrissat B."/>
            <person name="Nagy L.G."/>
            <person name="Aury J.M."/>
            <person name="Wincker P."/>
            <person name="Grigoriev I.V."/>
            <person name="Bonfante P."/>
            <person name="Martin F.M."/>
        </authorList>
    </citation>
    <scope>NUCLEOTIDE SEQUENCE [LARGE SCALE GENOMIC DNA]</scope>
    <source>
        <strain evidence="2 3">ATCC MYA-4762</strain>
    </source>
</reference>
<feature type="region of interest" description="Disordered" evidence="1">
    <location>
        <begin position="87"/>
        <end position="157"/>
    </location>
</feature>
<organism evidence="2 3">
    <name type="scientific">Terfezia boudieri ATCC MYA-4762</name>
    <dbReference type="NCBI Taxonomy" id="1051890"/>
    <lineage>
        <taxon>Eukaryota</taxon>
        <taxon>Fungi</taxon>
        <taxon>Dikarya</taxon>
        <taxon>Ascomycota</taxon>
        <taxon>Pezizomycotina</taxon>
        <taxon>Pezizomycetes</taxon>
        <taxon>Pezizales</taxon>
        <taxon>Pezizaceae</taxon>
        <taxon>Terfezia</taxon>
    </lineage>
</organism>
<accession>A0A3N4LEE4</accession>
<protein>
    <submittedName>
        <fullName evidence="2">Uncharacterized protein</fullName>
    </submittedName>
</protein>
<name>A0A3N4LEE4_9PEZI</name>
<dbReference type="EMBL" id="ML121582">
    <property type="protein sequence ID" value="RPB19839.1"/>
    <property type="molecule type" value="Genomic_DNA"/>
</dbReference>
<dbReference type="InParanoid" id="A0A3N4LEE4"/>
<feature type="compositionally biased region" description="Basic and acidic residues" evidence="1">
    <location>
        <begin position="105"/>
        <end position="119"/>
    </location>
</feature>
<feature type="compositionally biased region" description="Pro residues" evidence="1">
    <location>
        <begin position="32"/>
        <end position="48"/>
    </location>
</feature>
<proteinExistence type="predicted"/>
<dbReference type="Proteomes" id="UP000267821">
    <property type="component" value="Unassembled WGS sequence"/>
</dbReference>
<feature type="region of interest" description="Disordered" evidence="1">
    <location>
        <begin position="27"/>
        <end position="73"/>
    </location>
</feature>
<keyword evidence="3" id="KW-1185">Reference proteome</keyword>
<sequence>MASRIVRALKNAKSSLRSHDIAVEEPEIVAVIPPPQDPKRSQPPPTPPAAKQQYQASAPPPPPSVQLQLSPPLSPVVQKLEETKLSEVPGFFLAELPDTSIARPRSQDGKEKNEGKSKEAPGPPVEEVKEGGEEHVGDEGAKGKGLGKELKEKKKKDPAVLVEAYEVAHSQKLQDQYFNPVFEDESRTPRDGASPPSPEKVAETLSAVAGSTVAS</sequence>
<dbReference type="AlphaFoldDB" id="A0A3N4LEE4"/>
<evidence type="ECO:0000256" key="1">
    <source>
        <dbReference type="SAM" id="MobiDB-lite"/>
    </source>
</evidence>
<feature type="region of interest" description="Disordered" evidence="1">
    <location>
        <begin position="173"/>
        <end position="215"/>
    </location>
</feature>
<gene>
    <name evidence="2" type="ORF">L211DRAFT_852829</name>
</gene>
<evidence type="ECO:0000313" key="2">
    <source>
        <dbReference type="EMBL" id="RPB19839.1"/>
    </source>
</evidence>
<evidence type="ECO:0000313" key="3">
    <source>
        <dbReference type="Proteomes" id="UP000267821"/>
    </source>
</evidence>
<dbReference type="OrthoDB" id="5344200at2759"/>
<feature type="compositionally biased region" description="Basic and acidic residues" evidence="1">
    <location>
        <begin position="126"/>
        <end position="157"/>
    </location>
</feature>